<dbReference type="InterPro" id="IPR037185">
    <property type="entry name" value="EmrE-like"/>
</dbReference>
<dbReference type="PANTHER" id="PTHR22911">
    <property type="entry name" value="ACYL-MALONYL CONDENSING ENZYME-RELATED"/>
    <property type="match status" value="1"/>
</dbReference>
<dbReference type="PANTHER" id="PTHR22911:SF102">
    <property type="entry name" value="MEMBRANE PROTEIN"/>
    <property type="match status" value="1"/>
</dbReference>
<dbReference type="KEGG" id="clj:CLJU_c19430"/>
<feature type="transmembrane region" description="Helical" evidence="2">
    <location>
        <begin position="208"/>
        <end position="229"/>
    </location>
</feature>
<dbReference type="AlphaFoldDB" id="D8GIT0"/>
<feature type="transmembrane region" description="Helical" evidence="2">
    <location>
        <begin position="241"/>
        <end position="260"/>
    </location>
</feature>
<feature type="transmembrane region" description="Helical" evidence="2">
    <location>
        <begin position="92"/>
        <end position="113"/>
    </location>
</feature>
<evidence type="ECO:0000256" key="2">
    <source>
        <dbReference type="SAM" id="Phobius"/>
    </source>
</evidence>
<dbReference type="HOGENOM" id="CLU_033863_15_1_9"/>
<accession>D8GIT0</accession>
<dbReference type="Gene3D" id="1.10.3730.20">
    <property type="match status" value="1"/>
</dbReference>
<feature type="transmembrane region" description="Helical" evidence="2">
    <location>
        <begin position="64"/>
        <end position="86"/>
    </location>
</feature>
<dbReference type="Pfam" id="PF00892">
    <property type="entry name" value="EamA"/>
    <property type="match status" value="2"/>
</dbReference>
<name>D8GIT0_CLOLD</name>
<evidence type="ECO:0000256" key="1">
    <source>
        <dbReference type="ARBA" id="ARBA00007362"/>
    </source>
</evidence>
<protein>
    <submittedName>
        <fullName evidence="4">Putative membrane protein</fullName>
    </submittedName>
</protein>
<feature type="domain" description="EamA" evidence="3">
    <location>
        <begin position="7"/>
        <end position="136"/>
    </location>
</feature>
<feature type="transmembrane region" description="Helical" evidence="2">
    <location>
        <begin position="266"/>
        <end position="285"/>
    </location>
</feature>
<comment type="similarity">
    <text evidence="1">Belongs to the EamA transporter family.</text>
</comment>
<feature type="transmembrane region" description="Helical" evidence="2">
    <location>
        <begin position="148"/>
        <end position="167"/>
    </location>
</feature>
<dbReference type="SUPFAM" id="SSF103481">
    <property type="entry name" value="Multidrug resistance efflux transporter EmrE"/>
    <property type="match status" value="2"/>
</dbReference>
<evidence type="ECO:0000313" key="4">
    <source>
        <dbReference type="EMBL" id="ADK15005.1"/>
    </source>
</evidence>
<keyword evidence="2" id="KW-0812">Transmembrane</keyword>
<proteinExistence type="inferred from homology"/>
<evidence type="ECO:0000313" key="5">
    <source>
        <dbReference type="Proteomes" id="UP000001656"/>
    </source>
</evidence>
<feature type="transmembrane region" description="Helical" evidence="2">
    <location>
        <begin position="7"/>
        <end position="26"/>
    </location>
</feature>
<feature type="transmembrane region" description="Helical" evidence="2">
    <location>
        <begin position="120"/>
        <end position="142"/>
    </location>
</feature>
<dbReference type="STRING" id="748727.CLJU_c19430"/>
<feature type="domain" description="EamA" evidence="3">
    <location>
        <begin position="149"/>
        <end position="281"/>
    </location>
</feature>
<dbReference type="eggNOG" id="COG0697">
    <property type="taxonomic scope" value="Bacteria"/>
</dbReference>
<gene>
    <name evidence="4" type="ordered locus">CLJU_c19430</name>
</gene>
<dbReference type="EMBL" id="CP001666">
    <property type="protein sequence ID" value="ADK15005.1"/>
    <property type="molecule type" value="Genomic_DNA"/>
</dbReference>
<organism evidence="4 5">
    <name type="scientific">Clostridium ljungdahlii (strain ATCC 55383 / DSM 13528 / PETC)</name>
    <dbReference type="NCBI Taxonomy" id="748727"/>
    <lineage>
        <taxon>Bacteria</taxon>
        <taxon>Bacillati</taxon>
        <taxon>Bacillota</taxon>
        <taxon>Clostridia</taxon>
        <taxon>Eubacteriales</taxon>
        <taxon>Clostridiaceae</taxon>
        <taxon>Clostridium</taxon>
    </lineage>
</organism>
<keyword evidence="2" id="KW-0472">Membrane</keyword>
<feature type="transmembrane region" description="Helical" evidence="2">
    <location>
        <begin position="179"/>
        <end position="196"/>
    </location>
</feature>
<dbReference type="Proteomes" id="UP000001656">
    <property type="component" value="Chromosome"/>
</dbReference>
<evidence type="ECO:0000259" key="3">
    <source>
        <dbReference type="Pfam" id="PF00892"/>
    </source>
</evidence>
<feature type="transmembrane region" description="Helical" evidence="2">
    <location>
        <begin position="32"/>
        <end position="52"/>
    </location>
</feature>
<dbReference type="InterPro" id="IPR000620">
    <property type="entry name" value="EamA_dom"/>
</dbReference>
<sequence length="297" mass="32297">MMENGKIKLIVAMLIFGSVGLFVKNIDLSSSMIALVRGIIGSIFLFTASYITRQNTSWKAIKSNLIPLIISGAAIGVNWIFLFQAYKYTTVSKATLCYYFAPVIVMFLSPFILKEKLNTVKIMCIIVAMAGMFLIVGAGSSAAENNQLLGIIYGLAAAALYASVIIINKFIKNLSGMESGMIQLTAAAVVLLPYVFVTEKVSLSQLGFKSIVLLLAVGIIHTGIAYLLYFSAILKLKGQTIAIFSYIDPISAIVMSSIFLGERMTFIQVLGGILILGTTFINELWGKKSDAKEYMLD</sequence>
<dbReference type="GO" id="GO:0016020">
    <property type="term" value="C:membrane"/>
    <property type="evidence" value="ECO:0007669"/>
    <property type="project" value="InterPro"/>
</dbReference>
<reference evidence="4 5" key="1">
    <citation type="journal article" date="2010" name="Proc. Natl. Acad. Sci. U.S.A.">
        <title>Clostridium ljungdahlii represents a microbial production platform based on syngas.</title>
        <authorList>
            <person name="Kopke M."/>
            <person name="Held C."/>
            <person name="Hujer S."/>
            <person name="Liesegang H."/>
            <person name="Wiezer A."/>
            <person name="Wollherr A."/>
            <person name="Ehrenreich A."/>
            <person name="Liebl W."/>
            <person name="Gottschalk G."/>
            <person name="Durre P."/>
        </authorList>
    </citation>
    <scope>NUCLEOTIDE SEQUENCE [LARGE SCALE GENOMIC DNA]</scope>
    <source>
        <strain evidence="5">ATCC 55383 / DSM 13528 / PETC</strain>
    </source>
</reference>
<keyword evidence="2" id="KW-1133">Transmembrane helix</keyword>